<name>A0A0F9ITF1_9ZZZZ</name>
<gene>
    <name evidence="1" type="ORF">LCGC14_1540110</name>
</gene>
<reference evidence="1" key="1">
    <citation type="journal article" date="2015" name="Nature">
        <title>Complex archaea that bridge the gap between prokaryotes and eukaryotes.</title>
        <authorList>
            <person name="Spang A."/>
            <person name="Saw J.H."/>
            <person name="Jorgensen S.L."/>
            <person name="Zaremba-Niedzwiedzka K."/>
            <person name="Martijn J."/>
            <person name="Lind A.E."/>
            <person name="van Eijk R."/>
            <person name="Schleper C."/>
            <person name="Guy L."/>
            <person name="Ettema T.J."/>
        </authorList>
    </citation>
    <scope>NUCLEOTIDE SEQUENCE</scope>
</reference>
<protein>
    <submittedName>
        <fullName evidence="1">Uncharacterized protein</fullName>
    </submittedName>
</protein>
<dbReference type="AlphaFoldDB" id="A0A0F9ITF1"/>
<comment type="caution">
    <text evidence="1">The sequence shown here is derived from an EMBL/GenBank/DDBJ whole genome shotgun (WGS) entry which is preliminary data.</text>
</comment>
<proteinExistence type="predicted"/>
<accession>A0A0F9ITF1</accession>
<sequence>MVVLYPESLPQFPQISGYTEQLQDNLIRNTTGVGPPKTRPRSTAPRKTVSFPITLTQTQKDILDTFFKTNLSFGTSEFQLHLPDDSGTEAIYKFLKPPAFRSIGGDKWSVTLQLEIIREV</sequence>
<organism evidence="1">
    <name type="scientific">marine sediment metagenome</name>
    <dbReference type="NCBI Taxonomy" id="412755"/>
    <lineage>
        <taxon>unclassified sequences</taxon>
        <taxon>metagenomes</taxon>
        <taxon>ecological metagenomes</taxon>
    </lineage>
</organism>
<dbReference type="EMBL" id="LAZR01011648">
    <property type="protein sequence ID" value="KKM60608.1"/>
    <property type="molecule type" value="Genomic_DNA"/>
</dbReference>
<evidence type="ECO:0000313" key="1">
    <source>
        <dbReference type="EMBL" id="KKM60608.1"/>
    </source>
</evidence>